<accession>A0AAJ0MGZ7</accession>
<feature type="region of interest" description="Disordered" evidence="1">
    <location>
        <begin position="41"/>
        <end position="70"/>
    </location>
</feature>
<organism evidence="2 3">
    <name type="scientific">Lasiosphaeria hispida</name>
    <dbReference type="NCBI Taxonomy" id="260671"/>
    <lineage>
        <taxon>Eukaryota</taxon>
        <taxon>Fungi</taxon>
        <taxon>Dikarya</taxon>
        <taxon>Ascomycota</taxon>
        <taxon>Pezizomycotina</taxon>
        <taxon>Sordariomycetes</taxon>
        <taxon>Sordariomycetidae</taxon>
        <taxon>Sordariales</taxon>
        <taxon>Lasiosphaeriaceae</taxon>
        <taxon>Lasiosphaeria</taxon>
    </lineage>
</organism>
<evidence type="ECO:0000313" key="2">
    <source>
        <dbReference type="EMBL" id="KAK3358715.1"/>
    </source>
</evidence>
<feature type="region of interest" description="Disordered" evidence="1">
    <location>
        <begin position="197"/>
        <end position="217"/>
    </location>
</feature>
<name>A0AAJ0MGZ7_9PEZI</name>
<dbReference type="Proteomes" id="UP001275084">
    <property type="component" value="Unassembled WGS sequence"/>
</dbReference>
<proteinExistence type="predicted"/>
<gene>
    <name evidence="2" type="ORF">B0T25DRAFT_73526</name>
</gene>
<sequence length="251" mass="27421">MAVRVHQHHRSLLDIVSPGCHWVRTGLMCLFSADGTYVRQSAQGPRRVPPPPPPASGHSRSGGSPFTERHAHPIRRGLDQGIACFRAETLVSEPLVLMYIVERASFVEGSQAKTGCRIWIMAPACSRYAGRVVAAKFERRSRDLLRDHASTTPARVCSARRAGMAWQRGTPFSLRGLDLLSALPVQPPLRDGGEHIAGQGAHGTAWRSDKDRMQGGPQIQREECGKFERAASSGCLQFHDNARLSVSTASV</sequence>
<feature type="compositionally biased region" description="Low complexity" evidence="1">
    <location>
        <begin position="56"/>
        <end position="65"/>
    </location>
</feature>
<comment type="caution">
    <text evidence="2">The sequence shown here is derived from an EMBL/GenBank/DDBJ whole genome shotgun (WGS) entry which is preliminary data.</text>
</comment>
<evidence type="ECO:0000313" key="3">
    <source>
        <dbReference type="Proteomes" id="UP001275084"/>
    </source>
</evidence>
<evidence type="ECO:0000256" key="1">
    <source>
        <dbReference type="SAM" id="MobiDB-lite"/>
    </source>
</evidence>
<dbReference type="EMBL" id="JAUIQD010000002">
    <property type="protein sequence ID" value="KAK3358715.1"/>
    <property type="molecule type" value="Genomic_DNA"/>
</dbReference>
<reference evidence="2" key="1">
    <citation type="journal article" date="2023" name="Mol. Phylogenet. Evol.">
        <title>Genome-scale phylogeny and comparative genomics of the fungal order Sordariales.</title>
        <authorList>
            <person name="Hensen N."/>
            <person name="Bonometti L."/>
            <person name="Westerberg I."/>
            <person name="Brannstrom I.O."/>
            <person name="Guillou S."/>
            <person name="Cros-Aarteil S."/>
            <person name="Calhoun S."/>
            <person name="Haridas S."/>
            <person name="Kuo A."/>
            <person name="Mondo S."/>
            <person name="Pangilinan J."/>
            <person name="Riley R."/>
            <person name="LaButti K."/>
            <person name="Andreopoulos B."/>
            <person name="Lipzen A."/>
            <person name="Chen C."/>
            <person name="Yan M."/>
            <person name="Daum C."/>
            <person name="Ng V."/>
            <person name="Clum A."/>
            <person name="Steindorff A."/>
            <person name="Ohm R.A."/>
            <person name="Martin F."/>
            <person name="Silar P."/>
            <person name="Natvig D.O."/>
            <person name="Lalanne C."/>
            <person name="Gautier V."/>
            <person name="Ament-Velasquez S.L."/>
            <person name="Kruys A."/>
            <person name="Hutchinson M.I."/>
            <person name="Powell A.J."/>
            <person name="Barry K."/>
            <person name="Miller A.N."/>
            <person name="Grigoriev I.V."/>
            <person name="Debuchy R."/>
            <person name="Gladieux P."/>
            <person name="Hiltunen Thoren M."/>
            <person name="Johannesson H."/>
        </authorList>
    </citation>
    <scope>NUCLEOTIDE SEQUENCE</scope>
    <source>
        <strain evidence="2">CBS 955.72</strain>
    </source>
</reference>
<keyword evidence="3" id="KW-1185">Reference proteome</keyword>
<protein>
    <submittedName>
        <fullName evidence="2">Uncharacterized protein</fullName>
    </submittedName>
</protein>
<reference evidence="2" key="2">
    <citation type="submission" date="2023-06" db="EMBL/GenBank/DDBJ databases">
        <authorList>
            <consortium name="Lawrence Berkeley National Laboratory"/>
            <person name="Haridas S."/>
            <person name="Hensen N."/>
            <person name="Bonometti L."/>
            <person name="Westerberg I."/>
            <person name="Brannstrom I.O."/>
            <person name="Guillou S."/>
            <person name="Cros-Aarteil S."/>
            <person name="Calhoun S."/>
            <person name="Kuo A."/>
            <person name="Mondo S."/>
            <person name="Pangilinan J."/>
            <person name="Riley R."/>
            <person name="Labutti K."/>
            <person name="Andreopoulos B."/>
            <person name="Lipzen A."/>
            <person name="Chen C."/>
            <person name="Yanf M."/>
            <person name="Daum C."/>
            <person name="Ng V."/>
            <person name="Clum A."/>
            <person name="Steindorff A."/>
            <person name="Ohm R."/>
            <person name="Martin F."/>
            <person name="Silar P."/>
            <person name="Natvig D."/>
            <person name="Lalanne C."/>
            <person name="Gautier V."/>
            <person name="Ament-Velasquez S.L."/>
            <person name="Kruys A."/>
            <person name="Hutchinson M.I."/>
            <person name="Powell A.J."/>
            <person name="Barry K."/>
            <person name="Miller A.N."/>
            <person name="Grigoriev I.V."/>
            <person name="Debuchy R."/>
            <person name="Gladieux P."/>
            <person name="Thoren M.H."/>
            <person name="Johannesson H."/>
        </authorList>
    </citation>
    <scope>NUCLEOTIDE SEQUENCE</scope>
    <source>
        <strain evidence="2">CBS 955.72</strain>
    </source>
</reference>
<dbReference type="AlphaFoldDB" id="A0AAJ0MGZ7"/>